<accession>W2V1N1</accession>
<dbReference type="Proteomes" id="UP000018951">
    <property type="component" value="Unassembled WGS sequence"/>
</dbReference>
<dbReference type="AlphaFoldDB" id="W2V1N1"/>
<evidence type="ECO:0000313" key="2">
    <source>
        <dbReference type="Proteomes" id="UP000018951"/>
    </source>
</evidence>
<protein>
    <recommendedName>
        <fullName evidence="3">Transposase</fullName>
    </recommendedName>
</protein>
<evidence type="ECO:0008006" key="3">
    <source>
        <dbReference type="Google" id="ProtNLM"/>
    </source>
</evidence>
<comment type="caution">
    <text evidence="1">The sequence shown here is derived from an EMBL/GenBank/DDBJ whole genome shotgun (WGS) entry which is preliminary data.</text>
</comment>
<sequence length="53" mass="5710">MANKAEGWERSKGVFTSEIHALVDVLGNPLKVLIKAEDLTEDIKGTTVIADKG</sequence>
<keyword evidence="2" id="KW-1185">Reference proteome</keyword>
<evidence type="ECO:0000313" key="1">
    <source>
        <dbReference type="EMBL" id="ETO91343.1"/>
    </source>
</evidence>
<name>W2V1N1_9RICK</name>
<proteinExistence type="predicted"/>
<dbReference type="EMBL" id="AXCJ01000005">
    <property type="protein sequence ID" value="ETO91343.1"/>
    <property type="molecule type" value="Genomic_DNA"/>
</dbReference>
<gene>
    <name evidence="1" type="ORF">P857_254</name>
</gene>
<reference evidence="1 2" key="1">
    <citation type="journal article" date="2013" name="PLoS ONE">
        <title>Bacterial endosymbiosis in a chordate host: long-term co-evolution and conservation of secondary metabolism.</title>
        <authorList>
            <person name="Kwan J.C."/>
            <person name="Schmidt E.W."/>
        </authorList>
    </citation>
    <scope>NUCLEOTIDE SEQUENCE [LARGE SCALE GENOMIC DNA]</scope>
    <source>
        <strain evidence="2">L6</strain>
    </source>
</reference>
<organism evidence="1 2">
    <name type="scientific">Candidatus Xenolissoclinum pacificiensis L6</name>
    <dbReference type="NCBI Taxonomy" id="1401685"/>
    <lineage>
        <taxon>Bacteria</taxon>
        <taxon>Pseudomonadati</taxon>
        <taxon>Pseudomonadota</taxon>
        <taxon>Alphaproteobacteria</taxon>
        <taxon>Rickettsiales</taxon>
        <taxon>Anaplasmataceae</taxon>
        <taxon>Candidatus Xenolissoclinum</taxon>
    </lineage>
</organism>